<keyword evidence="2" id="KW-1185">Reference proteome</keyword>
<name>A0A8T2X2D6_POPDE</name>
<accession>A0A8T2X2D6</accession>
<reference evidence="1" key="1">
    <citation type="journal article" date="2021" name="J. Hered.">
        <title>Genome Assembly of Salicaceae Populus deltoides (Eastern Cottonwood) I-69 Based on Nanopore Sequencing and Hi-C Technologies.</title>
        <authorList>
            <person name="Bai S."/>
            <person name="Wu H."/>
            <person name="Zhang J."/>
            <person name="Pan Z."/>
            <person name="Zhao W."/>
            <person name="Li Z."/>
            <person name="Tong C."/>
        </authorList>
    </citation>
    <scope>NUCLEOTIDE SEQUENCE</scope>
    <source>
        <tissue evidence="1">Leaf</tissue>
    </source>
</reference>
<sequence>MSKGTVHQTRQQHGWDTTSDDYHAYISKLSRMPSVLHGAPQYPSVRKASTTRNQKLSKKLLMMKLTASSSRNTRALNCANGRPSSCHRLGAHELLETVAAAAAAASSQLPDSMNVLSVTIANDLSNISKKLSFDAANS</sequence>
<evidence type="ECO:0000313" key="2">
    <source>
        <dbReference type="Proteomes" id="UP000807159"/>
    </source>
</evidence>
<gene>
    <name evidence="1" type="ORF">H0E87_025749</name>
</gene>
<dbReference type="AlphaFoldDB" id="A0A8T2X2D6"/>
<comment type="caution">
    <text evidence="1">The sequence shown here is derived from an EMBL/GenBank/DDBJ whole genome shotgun (WGS) entry which is preliminary data.</text>
</comment>
<protein>
    <submittedName>
        <fullName evidence="1">Uncharacterized protein</fullName>
    </submittedName>
</protein>
<dbReference type="PANTHER" id="PTHR38224">
    <property type="entry name" value="PHLOEM SPECIFIC PROTEIN"/>
    <property type="match status" value="1"/>
</dbReference>
<dbReference type="EMBL" id="JACEGQ020000015">
    <property type="protein sequence ID" value="KAH8486862.1"/>
    <property type="molecule type" value="Genomic_DNA"/>
</dbReference>
<organism evidence="1 2">
    <name type="scientific">Populus deltoides</name>
    <name type="common">Eastern poplar</name>
    <name type="synonym">Eastern cottonwood</name>
    <dbReference type="NCBI Taxonomy" id="3696"/>
    <lineage>
        <taxon>Eukaryota</taxon>
        <taxon>Viridiplantae</taxon>
        <taxon>Streptophyta</taxon>
        <taxon>Embryophyta</taxon>
        <taxon>Tracheophyta</taxon>
        <taxon>Spermatophyta</taxon>
        <taxon>Magnoliopsida</taxon>
        <taxon>eudicotyledons</taxon>
        <taxon>Gunneridae</taxon>
        <taxon>Pentapetalae</taxon>
        <taxon>rosids</taxon>
        <taxon>fabids</taxon>
        <taxon>Malpighiales</taxon>
        <taxon>Salicaceae</taxon>
        <taxon>Saliceae</taxon>
        <taxon>Populus</taxon>
    </lineage>
</organism>
<dbReference type="Proteomes" id="UP000807159">
    <property type="component" value="Chromosome 15"/>
</dbReference>
<proteinExistence type="predicted"/>
<dbReference type="PANTHER" id="PTHR38224:SF1">
    <property type="entry name" value="PHLOEM SPECIFIC PROTEIN"/>
    <property type="match status" value="1"/>
</dbReference>
<evidence type="ECO:0000313" key="1">
    <source>
        <dbReference type="EMBL" id="KAH8486862.1"/>
    </source>
</evidence>